<accession>A0A845A2V4</accession>
<evidence type="ECO:0000313" key="3">
    <source>
        <dbReference type="EMBL" id="MXO93940.1"/>
    </source>
</evidence>
<evidence type="ECO:0000259" key="2">
    <source>
        <dbReference type="PROSITE" id="PS51202"/>
    </source>
</evidence>
<dbReference type="GO" id="GO:0006813">
    <property type="term" value="P:potassium ion transport"/>
    <property type="evidence" value="ECO:0007669"/>
    <property type="project" value="InterPro"/>
</dbReference>
<feature type="domain" description="RCK C-terminal" evidence="2">
    <location>
        <begin position="138"/>
        <end position="222"/>
    </location>
</feature>
<dbReference type="AlphaFoldDB" id="A0A845A2V4"/>
<dbReference type="Pfam" id="PF02080">
    <property type="entry name" value="TrkA_C"/>
    <property type="match status" value="1"/>
</dbReference>
<keyword evidence="4" id="KW-1185">Reference proteome</keyword>
<dbReference type="InterPro" id="IPR003148">
    <property type="entry name" value="RCK_N"/>
</dbReference>
<dbReference type="Gene3D" id="3.40.50.720">
    <property type="entry name" value="NAD(P)-binding Rossmann-like Domain"/>
    <property type="match status" value="1"/>
</dbReference>
<comment type="caution">
    <text evidence="3">The sequence shown here is derived from an EMBL/GenBank/DDBJ whole genome shotgun (WGS) entry which is preliminary data.</text>
</comment>
<dbReference type="RefSeq" id="WP_131453219.1">
    <property type="nucleotide sequence ID" value="NZ_BMJK01000001.1"/>
</dbReference>
<dbReference type="Proteomes" id="UP000460626">
    <property type="component" value="Unassembled WGS sequence"/>
</dbReference>
<dbReference type="InterPro" id="IPR036721">
    <property type="entry name" value="RCK_C_sf"/>
</dbReference>
<gene>
    <name evidence="3" type="ORF">GRI62_10045</name>
</gene>
<evidence type="ECO:0000259" key="1">
    <source>
        <dbReference type="PROSITE" id="PS51201"/>
    </source>
</evidence>
<sequence>MSADRREPVLVTGLGRFGSNVATTLERMGHEVLGTDMNPEIVRDHASRLTHVVEADCTEIDTLKRLGAAEFKTAVVGIGSDIEASVLTVLALSDLGIPNIWAKANSEHHGRILERTGAHHVVFPEQKMGERVAHLVNERLLDFIGFGDQFAIARLKAPEPVVGLPLMMSACRSRYEVTVVGVKREGEDFLHAVPDTLILPDDELVVSGRIDRIEAFSALTGPPKSA</sequence>
<dbReference type="SUPFAM" id="SSF51735">
    <property type="entry name" value="NAD(P)-binding Rossmann-fold domains"/>
    <property type="match status" value="1"/>
</dbReference>
<dbReference type="InterPro" id="IPR036291">
    <property type="entry name" value="NAD(P)-bd_dom_sf"/>
</dbReference>
<feature type="domain" description="RCK N-terminal" evidence="1">
    <location>
        <begin position="6"/>
        <end position="122"/>
    </location>
</feature>
<dbReference type="Gene3D" id="3.30.70.1450">
    <property type="entry name" value="Regulator of K+ conductance, C-terminal domain"/>
    <property type="match status" value="1"/>
</dbReference>
<dbReference type="PANTHER" id="PTHR43833:SF7">
    <property type="entry name" value="KTR SYSTEM POTASSIUM UPTAKE PROTEIN C"/>
    <property type="match status" value="1"/>
</dbReference>
<dbReference type="OrthoDB" id="9781411at2"/>
<dbReference type="InterPro" id="IPR050721">
    <property type="entry name" value="Trk_Ktr_HKT_K-transport"/>
</dbReference>
<dbReference type="InterPro" id="IPR006037">
    <property type="entry name" value="RCK_C"/>
</dbReference>
<dbReference type="SUPFAM" id="SSF116726">
    <property type="entry name" value="TrkA C-terminal domain-like"/>
    <property type="match status" value="1"/>
</dbReference>
<evidence type="ECO:0000313" key="4">
    <source>
        <dbReference type="Proteomes" id="UP000460626"/>
    </source>
</evidence>
<name>A0A845A2V4_9SPHN</name>
<dbReference type="PROSITE" id="PS51201">
    <property type="entry name" value="RCK_N"/>
    <property type="match status" value="1"/>
</dbReference>
<organism evidence="3 4">
    <name type="scientific">Aurantiacibacter arachoides</name>
    <dbReference type="NCBI Taxonomy" id="1850444"/>
    <lineage>
        <taxon>Bacteria</taxon>
        <taxon>Pseudomonadati</taxon>
        <taxon>Pseudomonadota</taxon>
        <taxon>Alphaproteobacteria</taxon>
        <taxon>Sphingomonadales</taxon>
        <taxon>Erythrobacteraceae</taxon>
        <taxon>Aurantiacibacter</taxon>
    </lineage>
</organism>
<proteinExistence type="predicted"/>
<protein>
    <submittedName>
        <fullName evidence="3">TrkA family potassium uptake protein</fullName>
    </submittedName>
</protein>
<dbReference type="EMBL" id="WTYH01000001">
    <property type="protein sequence ID" value="MXO93940.1"/>
    <property type="molecule type" value="Genomic_DNA"/>
</dbReference>
<dbReference type="PROSITE" id="PS51202">
    <property type="entry name" value="RCK_C"/>
    <property type="match status" value="1"/>
</dbReference>
<dbReference type="Pfam" id="PF02254">
    <property type="entry name" value="TrkA_N"/>
    <property type="match status" value="1"/>
</dbReference>
<dbReference type="GO" id="GO:0008324">
    <property type="term" value="F:monoatomic cation transmembrane transporter activity"/>
    <property type="evidence" value="ECO:0007669"/>
    <property type="project" value="InterPro"/>
</dbReference>
<dbReference type="PANTHER" id="PTHR43833">
    <property type="entry name" value="POTASSIUM CHANNEL PROTEIN 2-RELATED-RELATED"/>
    <property type="match status" value="1"/>
</dbReference>
<reference evidence="3 4" key="1">
    <citation type="submission" date="2019-12" db="EMBL/GenBank/DDBJ databases">
        <title>Genomic-based taxomic classification of the family Erythrobacteraceae.</title>
        <authorList>
            <person name="Xu L."/>
        </authorList>
    </citation>
    <scope>NUCLEOTIDE SEQUENCE [LARGE SCALE GENOMIC DNA]</scope>
    <source>
        <strain evidence="3 4">RC4-10-4</strain>
    </source>
</reference>